<evidence type="ECO:0000313" key="3">
    <source>
        <dbReference type="Proteomes" id="UP000308707"/>
    </source>
</evidence>
<evidence type="ECO:0000313" key="2">
    <source>
        <dbReference type="EMBL" id="TKR29554.1"/>
    </source>
</evidence>
<dbReference type="OrthoDB" id="8648979at2"/>
<comment type="caution">
    <text evidence="2">The sequence shown here is derived from an EMBL/GenBank/DDBJ whole genome shotgun (WGS) entry which is preliminary data.</text>
</comment>
<evidence type="ECO:0000256" key="1">
    <source>
        <dbReference type="SAM" id="MobiDB-lite"/>
    </source>
</evidence>
<dbReference type="EMBL" id="SZUA01000003">
    <property type="protein sequence ID" value="TKR29554.1"/>
    <property type="molecule type" value="Genomic_DNA"/>
</dbReference>
<gene>
    <name evidence="2" type="ORF">FCE95_15590</name>
</gene>
<keyword evidence="3" id="KW-1185">Reference proteome</keyword>
<dbReference type="AlphaFoldDB" id="A0A4U5JJK4"/>
<feature type="region of interest" description="Disordered" evidence="1">
    <location>
        <begin position="335"/>
        <end position="354"/>
    </location>
</feature>
<sequence>MDKIAPGARPVVLLVTQADHDPDGHDHRTRIAMAERIAALRGGAYAGEFDASARYAVRPYFVPDCTLLLDRADAFGIRGEEDLFGGAVPHAFLANKTISHPLLGAEAVAPRGWSMRLADRLGDAVLPGFSAFSYDDALAAGRRLLEGGRIRLKSPLGIGGGDQAVAADPAELEAALREIGEREVREHGVVIERDLFDPITYSVGRLRLCGACFAYYGTQLSVEDRAGKAVYGGSELVVVRGGFDALEKLEATEAAFTAVRLAARYDAAVAAEFPGFFASRRNYDVAGGADSEGREHIGVLEQSWRIGGATPAELAAVRVLIEDPESAWVAASTHETYRPQKPPPGAHVHFHDPRREDGPVLKYSMVRRHGHPA</sequence>
<dbReference type="Proteomes" id="UP000308707">
    <property type="component" value="Unassembled WGS sequence"/>
</dbReference>
<proteinExistence type="predicted"/>
<dbReference type="RefSeq" id="WP_137267957.1">
    <property type="nucleotide sequence ID" value="NZ_SZUA01000003.1"/>
</dbReference>
<protein>
    <submittedName>
        <fullName evidence="2">DUF3182 family protein</fullName>
    </submittedName>
</protein>
<dbReference type="InterPro" id="IPR021519">
    <property type="entry name" value="DUF3182"/>
</dbReference>
<accession>A0A4U5JJK4</accession>
<dbReference type="Pfam" id="PF11379">
    <property type="entry name" value="DUF3182"/>
    <property type="match status" value="1"/>
</dbReference>
<organism evidence="2 3">
    <name type="scientific">Luteimonas gilva</name>
    <dbReference type="NCBI Taxonomy" id="2572684"/>
    <lineage>
        <taxon>Bacteria</taxon>
        <taxon>Pseudomonadati</taxon>
        <taxon>Pseudomonadota</taxon>
        <taxon>Gammaproteobacteria</taxon>
        <taxon>Lysobacterales</taxon>
        <taxon>Lysobacteraceae</taxon>
        <taxon>Luteimonas</taxon>
    </lineage>
</organism>
<dbReference type="SUPFAM" id="SSF56059">
    <property type="entry name" value="Glutathione synthetase ATP-binding domain-like"/>
    <property type="match status" value="1"/>
</dbReference>
<reference evidence="2 3" key="1">
    <citation type="submission" date="2019-04" db="EMBL/GenBank/DDBJ databases">
        <title>Reference strain of H23.</title>
        <authorList>
            <person name="Luo X."/>
        </authorList>
    </citation>
    <scope>NUCLEOTIDE SEQUENCE [LARGE SCALE GENOMIC DNA]</scope>
    <source>
        <strain evidence="2 3">H23</strain>
    </source>
</reference>
<name>A0A4U5JJK4_9GAMM</name>